<comment type="subunit">
    <text evidence="6">Interacts with RsgI.</text>
</comment>
<protein>
    <recommendedName>
        <fullName evidence="6">RNA polymerase sigma factor SigI</fullName>
    </recommendedName>
</protein>
<feature type="DNA-binding region" description="H-T-H motif" evidence="6">
    <location>
        <begin position="193"/>
        <end position="212"/>
    </location>
</feature>
<comment type="function">
    <text evidence="6">Sigma factors are initiation factors that promote the attachment of RNA polymerase to specific initiation sites and are then released.</text>
</comment>
<reference evidence="8 9" key="1">
    <citation type="submission" date="2020-02" db="EMBL/GenBank/DDBJ databases">
        <title>Thermophilic hydrogen producing bacteria, Caloranaerobacter azorensis.</title>
        <authorList>
            <person name="Baek K."/>
        </authorList>
    </citation>
    <scope>NUCLEOTIDE SEQUENCE [LARGE SCALE GENOMIC DNA]</scope>
    <source>
        <strain evidence="8 9">T3-1</strain>
    </source>
</reference>
<keyword evidence="6" id="KW-0346">Stress response</keyword>
<dbReference type="GO" id="GO:0005737">
    <property type="term" value="C:cytoplasm"/>
    <property type="evidence" value="ECO:0007669"/>
    <property type="project" value="UniProtKB-SubCell"/>
</dbReference>
<evidence type="ECO:0000256" key="1">
    <source>
        <dbReference type="ARBA" id="ARBA00022490"/>
    </source>
</evidence>
<accession>A0A6P1YDN6</accession>
<dbReference type="InterPro" id="IPR014244">
    <property type="entry name" value="RNA_pol_sigma-I"/>
</dbReference>
<evidence type="ECO:0000256" key="5">
    <source>
        <dbReference type="ARBA" id="ARBA00023163"/>
    </source>
</evidence>
<organism evidence="8 9">
    <name type="scientific">Caloranaerobacter azorensis</name>
    <dbReference type="NCBI Taxonomy" id="116090"/>
    <lineage>
        <taxon>Bacteria</taxon>
        <taxon>Bacillati</taxon>
        <taxon>Bacillota</taxon>
        <taxon>Tissierellia</taxon>
        <taxon>Tissierellales</taxon>
        <taxon>Thermohalobacteraceae</taxon>
        <taxon>Caloranaerobacter</taxon>
    </lineage>
</organism>
<comment type="subcellular location">
    <subcellularLocation>
        <location evidence="6">Cytoplasm</location>
    </subcellularLocation>
</comment>
<evidence type="ECO:0000313" key="9">
    <source>
        <dbReference type="Proteomes" id="UP000464452"/>
    </source>
</evidence>
<feature type="domain" description="RNA polymerase sigma-70 region 2" evidence="7">
    <location>
        <begin position="24"/>
        <end position="93"/>
    </location>
</feature>
<dbReference type="PIRSF" id="PIRSF038953">
    <property type="entry name" value="SigI"/>
    <property type="match status" value="1"/>
</dbReference>
<dbReference type="Gene3D" id="1.10.1740.10">
    <property type="match status" value="1"/>
</dbReference>
<keyword evidence="2 6" id="KW-0805">Transcription regulation</keyword>
<sequence>MLFRKSLEDRVEKAKEDTEELNSLIKEYKPFIASTVQKKTGKFLRYGHDDELTIGMMAFKEAIESYDKSKGKFLNFAKMVISLRIIDYYRKKEKDKKIILFNEVEDNEENSSVNYNLNKAITIFRDREENEIRKLEIQEYKKELNDWGIDFYDLVKESPKQEKVRNLYKEIAKKIVEDKAVLQSLLSTRRLPIKEIQKIVPIHRKKLERGRKYIIAMVIVLIGDYQYIREYVDWR</sequence>
<evidence type="ECO:0000256" key="2">
    <source>
        <dbReference type="ARBA" id="ARBA00023015"/>
    </source>
</evidence>
<dbReference type="InterPro" id="IPR007627">
    <property type="entry name" value="RNA_pol_sigma70_r2"/>
</dbReference>
<keyword evidence="4 6" id="KW-0238">DNA-binding</keyword>
<dbReference type="NCBIfam" id="TIGR02895">
    <property type="entry name" value="spore_sigI"/>
    <property type="match status" value="1"/>
</dbReference>
<keyword evidence="5 6" id="KW-0804">Transcription</keyword>
<evidence type="ECO:0000256" key="4">
    <source>
        <dbReference type="ARBA" id="ARBA00023125"/>
    </source>
</evidence>
<proteinExistence type="inferred from homology"/>
<dbReference type="InterPro" id="IPR013325">
    <property type="entry name" value="RNA_pol_sigma_r2"/>
</dbReference>
<dbReference type="Pfam" id="PF04542">
    <property type="entry name" value="Sigma70_r2"/>
    <property type="match status" value="1"/>
</dbReference>
<dbReference type="GO" id="GO:0006352">
    <property type="term" value="P:DNA-templated transcription initiation"/>
    <property type="evidence" value="ECO:0007669"/>
    <property type="project" value="UniProtKB-UniRule"/>
</dbReference>
<dbReference type="EMBL" id="CP048617">
    <property type="protein sequence ID" value="QIB27331.1"/>
    <property type="molecule type" value="Genomic_DNA"/>
</dbReference>
<dbReference type="HAMAP" id="MF_02064">
    <property type="entry name" value="Sigma70_SigI"/>
    <property type="match status" value="1"/>
</dbReference>
<dbReference type="SUPFAM" id="SSF88946">
    <property type="entry name" value="Sigma2 domain of RNA polymerase sigma factors"/>
    <property type="match status" value="1"/>
</dbReference>
<dbReference type="GO" id="GO:0003677">
    <property type="term" value="F:DNA binding"/>
    <property type="evidence" value="ECO:0007669"/>
    <property type="project" value="UniProtKB-UniRule"/>
</dbReference>
<dbReference type="GO" id="GO:0016987">
    <property type="term" value="F:sigma factor activity"/>
    <property type="evidence" value="ECO:0007669"/>
    <property type="project" value="UniProtKB-UniRule"/>
</dbReference>
<gene>
    <name evidence="6 8" type="primary">sigI</name>
    <name evidence="8" type="ORF">G3A45_08520</name>
</gene>
<comment type="activity regulation">
    <text evidence="6">Negatively regulated by the anti-sigma-I factor RsgI.</text>
</comment>
<dbReference type="Proteomes" id="UP000464452">
    <property type="component" value="Chromosome"/>
</dbReference>
<evidence type="ECO:0000256" key="3">
    <source>
        <dbReference type="ARBA" id="ARBA00023082"/>
    </source>
</evidence>
<dbReference type="KEGG" id="cazo:G3A45_08520"/>
<dbReference type="RefSeq" id="WP_163235184.1">
    <property type="nucleotide sequence ID" value="NZ_CP048617.1"/>
</dbReference>
<dbReference type="AlphaFoldDB" id="A0A6P1YDN6"/>
<keyword evidence="1 6" id="KW-0963">Cytoplasm</keyword>
<keyword evidence="3 6" id="KW-0731">Sigma factor</keyword>
<evidence type="ECO:0000313" key="8">
    <source>
        <dbReference type="EMBL" id="QIB27331.1"/>
    </source>
</evidence>
<name>A0A6P1YDN6_9FIRM</name>
<feature type="short sequence motif" description="Polymerase core binding" evidence="6">
    <location>
        <begin position="50"/>
        <end position="63"/>
    </location>
</feature>
<evidence type="ECO:0000256" key="6">
    <source>
        <dbReference type="HAMAP-Rule" id="MF_02064"/>
    </source>
</evidence>
<comment type="similarity">
    <text evidence="6">Belongs to the sigma-70 factor family. SigI subfamily.</text>
</comment>
<evidence type="ECO:0000259" key="7">
    <source>
        <dbReference type="Pfam" id="PF04542"/>
    </source>
</evidence>